<dbReference type="SUPFAM" id="SSF54695">
    <property type="entry name" value="POZ domain"/>
    <property type="match status" value="1"/>
</dbReference>
<dbReference type="Pfam" id="PF03931">
    <property type="entry name" value="Skp1_POZ"/>
    <property type="match status" value="1"/>
</dbReference>
<reference evidence="7" key="1">
    <citation type="submission" date="2017-02" db="UniProtKB">
        <authorList>
            <consortium name="WormBaseParasite"/>
        </authorList>
    </citation>
    <scope>IDENTIFICATION</scope>
</reference>
<dbReference type="OrthoDB" id="5786141at2759"/>
<evidence type="ECO:0000259" key="4">
    <source>
        <dbReference type="Pfam" id="PF03931"/>
    </source>
</evidence>
<proteinExistence type="inferred from homology"/>
<dbReference type="SUPFAM" id="SSF81382">
    <property type="entry name" value="Skp1 dimerisation domain-like"/>
    <property type="match status" value="1"/>
</dbReference>
<keyword evidence="3" id="KW-1133">Transmembrane helix</keyword>
<dbReference type="GO" id="GO:0006511">
    <property type="term" value="P:ubiquitin-dependent protein catabolic process"/>
    <property type="evidence" value="ECO:0007669"/>
    <property type="project" value="InterPro"/>
</dbReference>
<organism evidence="7">
    <name type="scientific">Haemonchus placei</name>
    <name type="common">Barber's pole worm</name>
    <dbReference type="NCBI Taxonomy" id="6290"/>
    <lineage>
        <taxon>Eukaryota</taxon>
        <taxon>Metazoa</taxon>
        <taxon>Ecdysozoa</taxon>
        <taxon>Nematoda</taxon>
        <taxon>Chromadorea</taxon>
        <taxon>Rhabditida</taxon>
        <taxon>Rhabditina</taxon>
        <taxon>Rhabditomorpha</taxon>
        <taxon>Strongyloidea</taxon>
        <taxon>Trichostrongylidae</taxon>
        <taxon>Haemonchus</taxon>
    </lineage>
</organism>
<reference evidence="5 6" key="2">
    <citation type="submission" date="2018-11" db="EMBL/GenBank/DDBJ databases">
        <authorList>
            <consortium name="Pathogen Informatics"/>
        </authorList>
    </citation>
    <scope>NUCLEOTIDE SEQUENCE [LARGE SCALE GENOMIC DNA]</scope>
    <source>
        <strain evidence="5 6">MHpl1</strain>
    </source>
</reference>
<protein>
    <submittedName>
        <fullName evidence="7">Skp1_POZ domain-containing protein</fullName>
    </submittedName>
</protein>
<evidence type="ECO:0000256" key="1">
    <source>
        <dbReference type="ARBA" id="ARBA00009993"/>
    </source>
</evidence>
<evidence type="ECO:0000313" key="7">
    <source>
        <dbReference type="WBParaSite" id="HPLM_0001268801-mRNA-1"/>
    </source>
</evidence>
<dbReference type="WBParaSite" id="HPLM_0001268801-mRNA-1">
    <property type="protein sequence ID" value="HPLM_0001268801-mRNA-1"/>
    <property type="gene ID" value="HPLM_0001268801"/>
</dbReference>
<dbReference type="AlphaFoldDB" id="A0A0N4WN56"/>
<accession>A0A0N4WN56</accession>
<gene>
    <name evidence="5" type="ORF">HPLM_LOCUS12680</name>
</gene>
<dbReference type="PANTHER" id="PTHR11165">
    <property type="entry name" value="SKP1"/>
    <property type="match status" value="1"/>
</dbReference>
<name>A0A0N4WN56_HAEPC</name>
<feature type="transmembrane region" description="Helical" evidence="3">
    <location>
        <begin position="90"/>
        <end position="106"/>
    </location>
</feature>
<feature type="domain" description="SKP1 component POZ" evidence="4">
    <location>
        <begin position="1"/>
        <end position="42"/>
    </location>
</feature>
<dbReference type="STRING" id="6290.A0A0N4WN56"/>
<comment type="similarity">
    <text evidence="1">Belongs to the SKP1 family.</text>
</comment>
<dbReference type="EMBL" id="UZAF01017938">
    <property type="protein sequence ID" value="VDO46359.1"/>
    <property type="molecule type" value="Genomic_DNA"/>
</dbReference>
<evidence type="ECO:0000313" key="5">
    <source>
        <dbReference type="EMBL" id="VDO46359.1"/>
    </source>
</evidence>
<dbReference type="InterPro" id="IPR036296">
    <property type="entry name" value="SKP1-like_dim_sf"/>
</dbReference>
<keyword evidence="3" id="KW-0472">Membrane</keyword>
<keyword evidence="6" id="KW-1185">Reference proteome</keyword>
<evidence type="ECO:0000256" key="2">
    <source>
        <dbReference type="ARBA" id="ARBA00022786"/>
    </source>
</evidence>
<dbReference type="Proteomes" id="UP000268014">
    <property type="component" value="Unassembled WGS sequence"/>
</dbReference>
<keyword evidence="3" id="KW-0812">Transmembrane</keyword>
<dbReference type="InterPro" id="IPR016897">
    <property type="entry name" value="SKP1"/>
</dbReference>
<dbReference type="InterPro" id="IPR011333">
    <property type="entry name" value="SKP1/BTB/POZ_sf"/>
</dbReference>
<dbReference type="InterPro" id="IPR001232">
    <property type="entry name" value="SKP1-like"/>
</dbReference>
<keyword evidence="2" id="KW-0833">Ubl conjugation pathway</keyword>
<sequence>MSKLVTTMLEDLNLQDDDAPIPIPNVTAPVFKKVLAWCEKQKTHEKEGKQLLETWSEEFFKVEYPVLFEIIMAANYLDIPKLLDDGCRKIALMMKASFIILIIWFLCNAQGYATPTADDILLYLRKSACLVQSNLAT</sequence>
<dbReference type="InterPro" id="IPR016073">
    <property type="entry name" value="Skp1_comp_POZ"/>
</dbReference>
<dbReference type="Gene3D" id="3.30.710.10">
    <property type="entry name" value="Potassium Channel Kv1.1, Chain A"/>
    <property type="match status" value="1"/>
</dbReference>
<evidence type="ECO:0000313" key="6">
    <source>
        <dbReference type="Proteomes" id="UP000268014"/>
    </source>
</evidence>
<evidence type="ECO:0000256" key="3">
    <source>
        <dbReference type="SAM" id="Phobius"/>
    </source>
</evidence>
<dbReference type="SMART" id="SM00512">
    <property type="entry name" value="Skp1"/>
    <property type="match status" value="1"/>
</dbReference>